<sequence>MISPRYRRSGQLLLAAATLGTVLAPGAALADGPGYGGTADALTVQWQAESNTNNGLAVYAVGFRGGSTIQLRVGSSDDRMIAADQSGALRVLVLGTTAPTPAASADTTDTTVLKVDETSTGRLSAGTSVLAIGETPAGDVRRLVGSVPPPAAGRGIQDLAYYAGALAALTGATFWARKRGLLGHGPGRHRPGRHRFA</sequence>
<keyword evidence="1" id="KW-0732">Signal</keyword>
<protein>
    <submittedName>
        <fullName evidence="2">Uncharacterized protein</fullName>
    </submittedName>
</protein>
<gene>
    <name evidence="2" type="ORF">Aco04nite_05140</name>
</gene>
<dbReference type="EMBL" id="BOQP01000003">
    <property type="protein sequence ID" value="GIM67184.1"/>
    <property type="molecule type" value="Genomic_DNA"/>
</dbReference>
<dbReference type="AlphaFoldDB" id="A0A919VKX2"/>
<dbReference type="RefSeq" id="WP_212995574.1">
    <property type="nucleotide sequence ID" value="NZ_BAAATW010000009.1"/>
</dbReference>
<feature type="signal peptide" evidence="1">
    <location>
        <begin position="1"/>
        <end position="30"/>
    </location>
</feature>
<feature type="chain" id="PRO_5037574894" evidence="1">
    <location>
        <begin position="31"/>
        <end position="197"/>
    </location>
</feature>
<dbReference type="Proteomes" id="UP000680865">
    <property type="component" value="Unassembled WGS sequence"/>
</dbReference>
<name>A0A919VKX2_9ACTN</name>
<proteinExistence type="predicted"/>
<organism evidence="2 3">
    <name type="scientific">Winogradskya consettensis</name>
    <dbReference type="NCBI Taxonomy" id="113560"/>
    <lineage>
        <taxon>Bacteria</taxon>
        <taxon>Bacillati</taxon>
        <taxon>Actinomycetota</taxon>
        <taxon>Actinomycetes</taxon>
        <taxon>Micromonosporales</taxon>
        <taxon>Micromonosporaceae</taxon>
        <taxon>Winogradskya</taxon>
    </lineage>
</organism>
<evidence type="ECO:0000313" key="2">
    <source>
        <dbReference type="EMBL" id="GIM67184.1"/>
    </source>
</evidence>
<reference evidence="2" key="1">
    <citation type="submission" date="2021-03" db="EMBL/GenBank/DDBJ databases">
        <title>Whole genome shotgun sequence of Actinoplanes consettensis NBRC 14913.</title>
        <authorList>
            <person name="Komaki H."/>
            <person name="Tamura T."/>
        </authorList>
    </citation>
    <scope>NUCLEOTIDE SEQUENCE</scope>
    <source>
        <strain evidence="2">NBRC 14913</strain>
    </source>
</reference>
<comment type="caution">
    <text evidence="2">The sequence shown here is derived from an EMBL/GenBank/DDBJ whole genome shotgun (WGS) entry which is preliminary data.</text>
</comment>
<evidence type="ECO:0000256" key="1">
    <source>
        <dbReference type="SAM" id="SignalP"/>
    </source>
</evidence>
<evidence type="ECO:0000313" key="3">
    <source>
        <dbReference type="Proteomes" id="UP000680865"/>
    </source>
</evidence>
<keyword evidence="3" id="KW-1185">Reference proteome</keyword>
<accession>A0A919VKX2</accession>